<name>W6QAA0_PENRF</name>
<dbReference type="OrthoDB" id="4327238at2759"/>
<gene>
    <name evidence="1" type="ORF">PROQFM164_S02g003092</name>
</gene>
<dbReference type="AlphaFoldDB" id="W6QAA0"/>
<sequence length="95" mass="10367">MSGCIPIKKLAPPEATRVEYKVDISSPIHRKNQKLVTGDGLCIRSSRADFAILTRAHFDPALDGQTRKIMATVTINLNGVGRQGDRGKASSWYGL</sequence>
<dbReference type="Proteomes" id="UP000030686">
    <property type="component" value="Unassembled WGS sequence"/>
</dbReference>
<evidence type="ECO:0000313" key="2">
    <source>
        <dbReference type="Proteomes" id="UP000030686"/>
    </source>
</evidence>
<reference evidence="1" key="1">
    <citation type="journal article" date="2014" name="Nat. Commun.">
        <title>Multiple recent horizontal transfers of a large genomic region in cheese making fungi.</title>
        <authorList>
            <person name="Cheeseman K."/>
            <person name="Ropars J."/>
            <person name="Renault P."/>
            <person name="Dupont J."/>
            <person name="Gouzy J."/>
            <person name="Branca A."/>
            <person name="Abraham A.L."/>
            <person name="Ceppi M."/>
            <person name="Conseiller E."/>
            <person name="Debuchy R."/>
            <person name="Malagnac F."/>
            <person name="Goarin A."/>
            <person name="Silar P."/>
            <person name="Lacoste S."/>
            <person name="Sallet E."/>
            <person name="Bensimon A."/>
            <person name="Giraud T."/>
            <person name="Brygoo Y."/>
        </authorList>
    </citation>
    <scope>NUCLEOTIDE SEQUENCE [LARGE SCALE GENOMIC DNA]</scope>
    <source>
        <strain evidence="1">FM164</strain>
    </source>
</reference>
<keyword evidence="2" id="KW-1185">Reference proteome</keyword>
<evidence type="ECO:0000313" key="1">
    <source>
        <dbReference type="EMBL" id="CDM32941.1"/>
    </source>
</evidence>
<protein>
    <submittedName>
        <fullName evidence="1">Genomic scaffold, ProqFM164S02</fullName>
    </submittedName>
</protein>
<accession>W6QAA0</accession>
<dbReference type="STRING" id="1365484.W6QAA0"/>
<proteinExistence type="predicted"/>
<organism evidence="1 2">
    <name type="scientific">Penicillium roqueforti (strain FM164)</name>
    <dbReference type="NCBI Taxonomy" id="1365484"/>
    <lineage>
        <taxon>Eukaryota</taxon>
        <taxon>Fungi</taxon>
        <taxon>Dikarya</taxon>
        <taxon>Ascomycota</taxon>
        <taxon>Pezizomycotina</taxon>
        <taxon>Eurotiomycetes</taxon>
        <taxon>Eurotiomycetidae</taxon>
        <taxon>Eurotiales</taxon>
        <taxon>Aspergillaceae</taxon>
        <taxon>Penicillium</taxon>
    </lineage>
</organism>
<dbReference type="EMBL" id="HG792016">
    <property type="protein sequence ID" value="CDM32941.1"/>
    <property type="molecule type" value="Genomic_DNA"/>
</dbReference>